<evidence type="ECO:0000256" key="5">
    <source>
        <dbReference type="ARBA" id="ARBA00022490"/>
    </source>
</evidence>
<name>A0AAU7UAG7_9DEIO</name>
<evidence type="ECO:0000256" key="16">
    <source>
        <dbReference type="PIRSR" id="PIRSR001529-2"/>
    </source>
</evidence>
<dbReference type="PIRSF" id="PIRSF001529">
    <property type="entry name" value="Ser-tRNA-synth_IIa"/>
    <property type="match status" value="1"/>
</dbReference>
<sequence length="429" mass="48043">MLDLKFIREHPGEVRRAIEQKGVVLDLDDLLRLDRELLDLRQRVEAMQAERNANARLVPKAAPDERPLLIQNGKDLAEALRNLEPELRAHDDALKQLLLRVPQIPLPDVPLGRDDSENVELRREGTVPTFSFTPLDHVALLEQQGWADPERVARVSGSRSYLLKGEAARLELAILTFALDLLADRGFEMLSTTALVRPETFVGSGHFPGGEDQVYKIEGDELMLAGTAEVPVNSLYAGETTLTEADLPLRYAAYSSAFRSEAGSAGRDVRGLIRVHEFKKVEQYVLMRADEGEALQMFQTLLGNAEHILQALELPYRVVQNCTGDMGAGKRLMYDIETWVPSEALYRETHSCSYLGDWQARRTNLRYRDEAGRLHYAYTLNNTGIAAPRILVPFLENHQQADGTVRIPAALQPYMNGRGSIGRPVRTIG</sequence>
<dbReference type="GO" id="GO:0006434">
    <property type="term" value="P:seryl-tRNA aminoacylation"/>
    <property type="evidence" value="ECO:0007669"/>
    <property type="project" value="UniProtKB-UniRule"/>
</dbReference>
<feature type="site" description="Important for serine binding" evidence="15">
    <location>
        <position position="383"/>
    </location>
</feature>
<organism evidence="18">
    <name type="scientific">Deinococcus sonorensis KR-87</name>
    <dbReference type="NCBI Taxonomy" id="694439"/>
    <lineage>
        <taxon>Bacteria</taxon>
        <taxon>Thermotogati</taxon>
        <taxon>Deinococcota</taxon>
        <taxon>Deinococci</taxon>
        <taxon>Deinococcales</taxon>
        <taxon>Deinococcaceae</taxon>
        <taxon>Deinococcus</taxon>
    </lineage>
</organism>
<dbReference type="Gene3D" id="1.10.287.40">
    <property type="entry name" value="Serine-tRNA synthetase, tRNA binding domain"/>
    <property type="match status" value="1"/>
</dbReference>
<evidence type="ECO:0000256" key="10">
    <source>
        <dbReference type="ARBA" id="ARBA00023146"/>
    </source>
</evidence>
<dbReference type="InterPro" id="IPR002317">
    <property type="entry name" value="Ser-tRNA-ligase_type_1"/>
</dbReference>
<evidence type="ECO:0000256" key="13">
    <source>
        <dbReference type="ARBA" id="ARBA00048823"/>
    </source>
</evidence>
<keyword evidence="10" id="KW-0030">Aminoacyl-tRNA synthetase</keyword>
<dbReference type="EC" id="6.1.1.11" evidence="4 14"/>
<dbReference type="InterPro" id="IPR042103">
    <property type="entry name" value="SerRS_1_N_sf"/>
</dbReference>
<comment type="catalytic activity">
    <reaction evidence="13">
        <text>tRNA(Ser) + L-serine + ATP = L-seryl-tRNA(Ser) + AMP + diphosphate + H(+)</text>
        <dbReference type="Rhea" id="RHEA:12292"/>
        <dbReference type="Rhea" id="RHEA-COMP:9669"/>
        <dbReference type="Rhea" id="RHEA-COMP:9703"/>
        <dbReference type="ChEBI" id="CHEBI:15378"/>
        <dbReference type="ChEBI" id="CHEBI:30616"/>
        <dbReference type="ChEBI" id="CHEBI:33019"/>
        <dbReference type="ChEBI" id="CHEBI:33384"/>
        <dbReference type="ChEBI" id="CHEBI:78442"/>
        <dbReference type="ChEBI" id="CHEBI:78533"/>
        <dbReference type="ChEBI" id="CHEBI:456215"/>
        <dbReference type="EC" id="6.1.1.11"/>
    </reaction>
</comment>
<feature type="binding site" evidence="15">
    <location>
        <position position="282"/>
    </location>
    <ligand>
        <name>L-serine</name>
        <dbReference type="ChEBI" id="CHEBI:33384"/>
    </ligand>
</feature>
<dbReference type="GO" id="GO:0005737">
    <property type="term" value="C:cytoplasm"/>
    <property type="evidence" value="ECO:0007669"/>
    <property type="project" value="UniProtKB-SubCell"/>
</dbReference>
<feature type="binding site" evidence="15">
    <location>
        <position position="381"/>
    </location>
    <ligand>
        <name>L-serine</name>
        <dbReference type="ChEBI" id="CHEBI:33384"/>
    </ligand>
</feature>
<feature type="binding site" evidence="16">
    <location>
        <begin position="259"/>
        <end position="261"/>
    </location>
    <ligand>
        <name>ATP</name>
        <dbReference type="ChEBI" id="CHEBI:30616"/>
    </ligand>
</feature>
<dbReference type="InterPro" id="IPR010978">
    <property type="entry name" value="tRNA-bd_arm"/>
</dbReference>
<dbReference type="InterPro" id="IPR002314">
    <property type="entry name" value="aa-tRNA-synt_IIb"/>
</dbReference>
<comment type="similarity">
    <text evidence="3">Belongs to the class-II aminoacyl-tRNA synthetase family. Type-1 seryl-tRNA synthetase subfamily.</text>
</comment>
<dbReference type="SUPFAM" id="SSF55681">
    <property type="entry name" value="Class II aaRS and biotin synthetases"/>
    <property type="match status" value="1"/>
</dbReference>
<comment type="subcellular location">
    <subcellularLocation>
        <location evidence="1">Cytoplasm</location>
    </subcellularLocation>
</comment>
<feature type="binding site" evidence="15">
    <location>
        <position position="259"/>
    </location>
    <ligand>
        <name>L-serine</name>
        <dbReference type="ChEBI" id="CHEBI:33384"/>
    </ligand>
</feature>
<dbReference type="AlphaFoldDB" id="A0AAU7UAG7"/>
<evidence type="ECO:0000256" key="14">
    <source>
        <dbReference type="NCBIfam" id="TIGR00414"/>
    </source>
</evidence>
<dbReference type="NCBIfam" id="TIGR00414">
    <property type="entry name" value="serS"/>
    <property type="match status" value="1"/>
</dbReference>
<dbReference type="InterPro" id="IPR045864">
    <property type="entry name" value="aa-tRNA-synth_II/BPL/LPL"/>
</dbReference>
<dbReference type="CDD" id="cd00770">
    <property type="entry name" value="SerRS_core"/>
    <property type="match status" value="1"/>
</dbReference>
<comment type="catalytic activity">
    <reaction evidence="12">
        <text>tRNA(Sec) + L-serine + ATP = L-seryl-tRNA(Sec) + AMP + diphosphate + H(+)</text>
        <dbReference type="Rhea" id="RHEA:42580"/>
        <dbReference type="Rhea" id="RHEA-COMP:9742"/>
        <dbReference type="Rhea" id="RHEA-COMP:10128"/>
        <dbReference type="ChEBI" id="CHEBI:15378"/>
        <dbReference type="ChEBI" id="CHEBI:30616"/>
        <dbReference type="ChEBI" id="CHEBI:33019"/>
        <dbReference type="ChEBI" id="CHEBI:33384"/>
        <dbReference type="ChEBI" id="CHEBI:78442"/>
        <dbReference type="ChEBI" id="CHEBI:78533"/>
        <dbReference type="ChEBI" id="CHEBI:456215"/>
        <dbReference type="EC" id="6.1.1.11"/>
    </reaction>
</comment>
<evidence type="ECO:0000256" key="11">
    <source>
        <dbReference type="ARBA" id="ARBA00039158"/>
    </source>
</evidence>
<protein>
    <recommendedName>
        <fullName evidence="11 14">Serine--tRNA ligase</fullName>
        <ecNumber evidence="4 14">6.1.1.11</ecNumber>
    </recommendedName>
</protein>
<keyword evidence="9" id="KW-0648">Protein biosynthesis</keyword>
<dbReference type="KEGG" id="dsc:ABOD76_19195"/>
<evidence type="ECO:0000256" key="4">
    <source>
        <dbReference type="ARBA" id="ARBA00012840"/>
    </source>
</evidence>
<dbReference type="RefSeq" id="WP_350243567.1">
    <property type="nucleotide sequence ID" value="NZ_CP158299.1"/>
</dbReference>
<dbReference type="InterPro" id="IPR006195">
    <property type="entry name" value="aa-tRNA-synth_II"/>
</dbReference>
<evidence type="ECO:0000259" key="17">
    <source>
        <dbReference type="PROSITE" id="PS50862"/>
    </source>
</evidence>
<dbReference type="GO" id="GO:0004828">
    <property type="term" value="F:serine-tRNA ligase activity"/>
    <property type="evidence" value="ECO:0007669"/>
    <property type="project" value="UniProtKB-UniRule"/>
</dbReference>
<keyword evidence="7" id="KW-0547">Nucleotide-binding</keyword>
<feature type="binding site" evidence="16">
    <location>
        <begin position="348"/>
        <end position="351"/>
    </location>
    <ligand>
        <name>ATP</name>
        <dbReference type="ChEBI" id="CHEBI:30616"/>
    </ligand>
</feature>
<evidence type="ECO:0000256" key="15">
    <source>
        <dbReference type="PIRSR" id="PIRSR001529-1"/>
    </source>
</evidence>
<dbReference type="SUPFAM" id="SSF46589">
    <property type="entry name" value="tRNA-binding arm"/>
    <property type="match status" value="1"/>
</dbReference>
<evidence type="ECO:0000313" key="18">
    <source>
        <dbReference type="EMBL" id="XBV85530.1"/>
    </source>
</evidence>
<accession>A0AAU7UAG7</accession>
<keyword evidence="6 18" id="KW-0436">Ligase</keyword>
<dbReference type="InterPro" id="IPR015866">
    <property type="entry name" value="Ser-tRNA-synth_1_N"/>
</dbReference>
<evidence type="ECO:0000256" key="8">
    <source>
        <dbReference type="ARBA" id="ARBA00022840"/>
    </source>
</evidence>
<feature type="binding site" evidence="16">
    <location>
        <begin position="275"/>
        <end position="278"/>
    </location>
    <ligand>
        <name>ATP</name>
        <dbReference type="ChEBI" id="CHEBI:30616"/>
    </ligand>
</feature>
<dbReference type="PRINTS" id="PR00981">
    <property type="entry name" value="TRNASYNTHSER"/>
</dbReference>
<dbReference type="Pfam" id="PF00587">
    <property type="entry name" value="tRNA-synt_2b"/>
    <property type="match status" value="1"/>
</dbReference>
<proteinExistence type="inferred from homology"/>
<dbReference type="PROSITE" id="PS50862">
    <property type="entry name" value="AA_TRNA_LIGASE_II"/>
    <property type="match status" value="1"/>
</dbReference>
<evidence type="ECO:0000256" key="9">
    <source>
        <dbReference type="ARBA" id="ARBA00022917"/>
    </source>
</evidence>
<evidence type="ECO:0000256" key="3">
    <source>
        <dbReference type="ARBA" id="ARBA00010728"/>
    </source>
</evidence>
<evidence type="ECO:0000256" key="2">
    <source>
        <dbReference type="ARBA" id="ARBA00005045"/>
    </source>
</evidence>
<comment type="pathway">
    <text evidence="2">Aminoacyl-tRNA biosynthesis; selenocysteinyl-tRNA(Sec) biosynthesis; L-seryl-tRNA(Sec) from L-serine and tRNA(Sec): step 1/1.</text>
</comment>
<feature type="binding site" evidence="15">
    <location>
        <position position="227"/>
    </location>
    <ligand>
        <name>L-serine</name>
        <dbReference type="ChEBI" id="CHEBI:33384"/>
    </ligand>
</feature>
<dbReference type="PANTHER" id="PTHR43697">
    <property type="entry name" value="SERYL-TRNA SYNTHETASE"/>
    <property type="match status" value="1"/>
</dbReference>
<dbReference type="Pfam" id="PF02403">
    <property type="entry name" value="Seryl_tRNA_N"/>
    <property type="match status" value="1"/>
</dbReference>
<reference evidence="18" key="1">
    <citation type="submission" date="2024-06" db="EMBL/GenBank/DDBJ databases">
        <title>Draft Genome Sequence of Deinococcus sonorensis Type Strain KR-87, a Biofilm Producing Representative of the Genus Deinococcus.</title>
        <authorList>
            <person name="Boren L.S."/>
            <person name="Grosso R.A."/>
            <person name="Hugenberg-Cox A.N."/>
            <person name="Hill J.T.E."/>
            <person name="Albert C.M."/>
            <person name="Tuohy J.M."/>
        </authorList>
    </citation>
    <scope>NUCLEOTIDE SEQUENCE</scope>
    <source>
        <strain evidence="18">KR-87</strain>
    </source>
</reference>
<gene>
    <name evidence="18" type="primary">serS</name>
    <name evidence="18" type="ORF">ABOD76_19195</name>
</gene>
<keyword evidence="8 16" id="KW-0067">ATP-binding</keyword>
<evidence type="ECO:0000256" key="6">
    <source>
        <dbReference type="ARBA" id="ARBA00022598"/>
    </source>
</evidence>
<dbReference type="GO" id="GO:0005524">
    <property type="term" value="F:ATP binding"/>
    <property type="evidence" value="ECO:0007669"/>
    <property type="project" value="UniProtKB-KW"/>
</dbReference>
<dbReference type="Gene3D" id="3.30.930.10">
    <property type="entry name" value="Bira Bifunctional Protein, Domain 2"/>
    <property type="match status" value="1"/>
</dbReference>
<evidence type="ECO:0000256" key="12">
    <source>
        <dbReference type="ARBA" id="ARBA00047929"/>
    </source>
</evidence>
<dbReference type="PANTHER" id="PTHR43697:SF1">
    <property type="entry name" value="SERINE--TRNA LIGASE"/>
    <property type="match status" value="1"/>
</dbReference>
<evidence type="ECO:0000256" key="1">
    <source>
        <dbReference type="ARBA" id="ARBA00004496"/>
    </source>
</evidence>
<dbReference type="InterPro" id="IPR033729">
    <property type="entry name" value="SerRS_core"/>
</dbReference>
<feature type="domain" description="Aminoacyl-transfer RNA synthetases class-II family profile" evidence="17">
    <location>
        <begin position="136"/>
        <end position="408"/>
    </location>
</feature>
<dbReference type="EMBL" id="CP158299">
    <property type="protein sequence ID" value="XBV85530.1"/>
    <property type="molecule type" value="Genomic_DNA"/>
</dbReference>
<evidence type="ECO:0000256" key="7">
    <source>
        <dbReference type="ARBA" id="ARBA00022741"/>
    </source>
</evidence>
<keyword evidence="5" id="KW-0963">Cytoplasm</keyword>